<keyword evidence="2" id="KW-1185">Reference proteome</keyword>
<name>A0ACC0INC2_9ERIC</name>
<protein>
    <submittedName>
        <fullName evidence="1">Uncharacterized protein</fullName>
    </submittedName>
</protein>
<reference evidence="1 2" key="1">
    <citation type="journal article" date="2022" name="Plant J.">
        <title>Chromosome-level genome of Camellia lanceoleosa provides a valuable resource for understanding genome evolution and self-incompatibility.</title>
        <authorList>
            <person name="Gong W."/>
            <person name="Xiao S."/>
            <person name="Wang L."/>
            <person name="Liao Z."/>
            <person name="Chang Y."/>
            <person name="Mo W."/>
            <person name="Hu G."/>
            <person name="Li W."/>
            <person name="Zhao G."/>
            <person name="Zhu H."/>
            <person name="Hu X."/>
            <person name="Ji K."/>
            <person name="Xiang X."/>
            <person name="Song Q."/>
            <person name="Yuan D."/>
            <person name="Jin S."/>
            <person name="Zhang L."/>
        </authorList>
    </citation>
    <scope>NUCLEOTIDE SEQUENCE [LARGE SCALE GENOMIC DNA]</scope>
    <source>
        <strain evidence="1">SQ_2022a</strain>
    </source>
</reference>
<sequence>MELQHFSHEHPLILGEVNDDGEAIVCNVCWENISGSAFSCKNCLFFLHKFCAEFPEEMKHPIHAHSLTLQRSGSSRGCDVCDNNILGFTYQCSPCDFDVDIRCIVRGQHFSSKHQLMILNEDEKNDVDERLSCDLCLQQITGCIYCIHVKCSTKTKERESAIEVENIDEANLIHLPMADDSISAIDLFLKQISMGDNKRETELNHFSHHHPLILFDAQGDNNLCYENELLILNELNKDKICNACVRKISAPFYSCGLCDFFLHKWCAELPNELEHPFHPHKLILLKKPPEPRGLFCCKGCNYYCNGFAFKCIDEKCTNYYNYCLDVKCAFLPKAIIHKVHEHPLFLKADCISTDDTNDRSKCCLVTKLEIVDRH</sequence>
<dbReference type="EMBL" id="CM045760">
    <property type="protein sequence ID" value="KAI8025646.1"/>
    <property type="molecule type" value="Genomic_DNA"/>
</dbReference>
<gene>
    <name evidence="1" type="ORF">LOK49_LG02G01714</name>
</gene>
<evidence type="ECO:0000313" key="2">
    <source>
        <dbReference type="Proteomes" id="UP001060215"/>
    </source>
</evidence>
<dbReference type="Proteomes" id="UP001060215">
    <property type="component" value="Chromosome 3"/>
</dbReference>
<proteinExistence type="predicted"/>
<comment type="caution">
    <text evidence="1">The sequence shown here is derived from an EMBL/GenBank/DDBJ whole genome shotgun (WGS) entry which is preliminary data.</text>
</comment>
<accession>A0ACC0INC2</accession>
<evidence type="ECO:0000313" key="1">
    <source>
        <dbReference type="EMBL" id="KAI8025646.1"/>
    </source>
</evidence>
<organism evidence="1 2">
    <name type="scientific">Camellia lanceoleosa</name>
    <dbReference type="NCBI Taxonomy" id="1840588"/>
    <lineage>
        <taxon>Eukaryota</taxon>
        <taxon>Viridiplantae</taxon>
        <taxon>Streptophyta</taxon>
        <taxon>Embryophyta</taxon>
        <taxon>Tracheophyta</taxon>
        <taxon>Spermatophyta</taxon>
        <taxon>Magnoliopsida</taxon>
        <taxon>eudicotyledons</taxon>
        <taxon>Gunneridae</taxon>
        <taxon>Pentapetalae</taxon>
        <taxon>asterids</taxon>
        <taxon>Ericales</taxon>
        <taxon>Theaceae</taxon>
        <taxon>Camellia</taxon>
    </lineage>
</organism>